<evidence type="ECO:0000256" key="1">
    <source>
        <dbReference type="ARBA" id="ARBA00006484"/>
    </source>
</evidence>
<organism evidence="5 6">
    <name type="scientific">Rhodococcoides kyotonense</name>
    <dbReference type="NCBI Taxonomy" id="398843"/>
    <lineage>
        <taxon>Bacteria</taxon>
        <taxon>Bacillati</taxon>
        <taxon>Actinomycetota</taxon>
        <taxon>Actinomycetes</taxon>
        <taxon>Mycobacteriales</taxon>
        <taxon>Nocardiaceae</taxon>
        <taxon>Rhodococcoides</taxon>
    </lineage>
</organism>
<dbReference type="STRING" id="398843.A3K89_22585"/>
<proteinExistence type="inferred from homology"/>
<gene>
    <name evidence="5" type="ORF">SAMN05421642_10689</name>
</gene>
<evidence type="ECO:0000256" key="2">
    <source>
        <dbReference type="ARBA" id="ARBA00023002"/>
    </source>
</evidence>
<dbReference type="PANTHER" id="PTHR44196:SF2">
    <property type="entry name" value="SHORT-CHAIN DEHYDROGENASE-RELATED"/>
    <property type="match status" value="1"/>
</dbReference>
<keyword evidence="6" id="KW-1185">Reference proteome</keyword>
<dbReference type="PRINTS" id="PR00081">
    <property type="entry name" value="GDHRDH"/>
</dbReference>
<dbReference type="RefSeq" id="WP_089246746.1">
    <property type="nucleotide sequence ID" value="NZ_FZOW01000006.1"/>
</dbReference>
<evidence type="ECO:0000256" key="3">
    <source>
        <dbReference type="RuleBase" id="RU000363"/>
    </source>
</evidence>
<dbReference type="OrthoDB" id="9797538at2"/>
<dbReference type="PIRSF" id="PIRSF000126">
    <property type="entry name" value="11-beta-HSD1"/>
    <property type="match status" value="1"/>
</dbReference>
<dbReference type="SMART" id="SM00822">
    <property type="entry name" value="PKS_KR"/>
    <property type="match status" value="1"/>
</dbReference>
<name>A0A239HWX3_9NOCA</name>
<dbReference type="GO" id="GO:0016020">
    <property type="term" value="C:membrane"/>
    <property type="evidence" value="ECO:0007669"/>
    <property type="project" value="TreeGrafter"/>
</dbReference>
<dbReference type="Pfam" id="PF00106">
    <property type="entry name" value="adh_short"/>
    <property type="match status" value="1"/>
</dbReference>
<dbReference type="InterPro" id="IPR057326">
    <property type="entry name" value="KR_dom"/>
</dbReference>
<keyword evidence="2" id="KW-0560">Oxidoreductase</keyword>
<dbReference type="PANTHER" id="PTHR44196">
    <property type="entry name" value="DEHYDROGENASE/REDUCTASE SDR FAMILY MEMBER 7B"/>
    <property type="match status" value="1"/>
</dbReference>
<dbReference type="GO" id="GO:0016491">
    <property type="term" value="F:oxidoreductase activity"/>
    <property type="evidence" value="ECO:0007669"/>
    <property type="project" value="UniProtKB-KW"/>
</dbReference>
<dbReference type="SUPFAM" id="SSF51735">
    <property type="entry name" value="NAD(P)-binding Rossmann-fold domains"/>
    <property type="match status" value="1"/>
</dbReference>
<dbReference type="Proteomes" id="UP000198327">
    <property type="component" value="Unassembled WGS sequence"/>
</dbReference>
<evidence type="ECO:0000259" key="4">
    <source>
        <dbReference type="SMART" id="SM00822"/>
    </source>
</evidence>
<accession>A0A239HWX3</accession>
<evidence type="ECO:0000313" key="6">
    <source>
        <dbReference type="Proteomes" id="UP000198327"/>
    </source>
</evidence>
<dbReference type="InterPro" id="IPR036291">
    <property type="entry name" value="NAD(P)-bd_dom_sf"/>
</dbReference>
<dbReference type="CDD" id="cd05233">
    <property type="entry name" value="SDR_c"/>
    <property type="match status" value="1"/>
</dbReference>
<comment type="similarity">
    <text evidence="1 3">Belongs to the short-chain dehydrogenases/reductases (SDR) family.</text>
</comment>
<feature type="domain" description="Ketoreductase" evidence="4">
    <location>
        <begin position="10"/>
        <end position="184"/>
    </location>
</feature>
<evidence type="ECO:0000313" key="5">
    <source>
        <dbReference type="EMBL" id="SNS85827.1"/>
    </source>
</evidence>
<dbReference type="EMBL" id="FZOW01000006">
    <property type="protein sequence ID" value="SNS85827.1"/>
    <property type="molecule type" value="Genomic_DNA"/>
</dbReference>
<reference evidence="6" key="1">
    <citation type="submission" date="2017-06" db="EMBL/GenBank/DDBJ databases">
        <authorList>
            <person name="Varghese N."/>
            <person name="Submissions S."/>
        </authorList>
    </citation>
    <scope>NUCLEOTIDE SEQUENCE [LARGE SCALE GENOMIC DNA]</scope>
    <source>
        <strain evidence="6">JCM 23211</strain>
    </source>
</reference>
<protein>
    <recommendedName>
        <fullName evidence="4">Ketoreductase domain-containing protein</fullName>
    </recommendedName>
</protein>
<sequence length="269" mass="27678">MSLPTPAPDRTAVVTGASSGIGEEIARELTRRGHGVTLVARREDKLAALAAELGDRAHVLAADLSNRSERAGLLGRVEALGLTPDILVNNAGLSTLGPVAASDPDAELNMIEVDVASVVDLCSRFLPGMTARKRGAVLNVASTAAFQPLPGQAGYAACKAFVLSYTQSLTGELKGTGVTATALCPGPVDTGFGEAAGFSKEDADAALPKVMWVPADVVAKTAVDGMDKGQMVAIPGTVNRVASIFASMTPRTLLVPMLARNHPGLRRGQ</sequence>
<dbReference type="PRINTS" id="PR00080">
    <property type="entry name" value="SDRFAMILY"/>
</dbReference>
<dbReference type="AlphaFoldDB" id="A0A239HWX3"/>
<dbReference type="Gene3D" id="3.40.50.720">
    <property type="entry name" value="NAD(P)-binding Rossmann-like Domain"/>
    <property type="match status" value="1"/>
</dbReference>
<dbReference type="InterPro" id="IPR002347">
    <property type="entry name" value="SDR_fam"/>
</dbReference>